<accession>A0A562QAH9</accession>
<evidence type="ECO:0000313" key="2">
    <source>
        <dbReference type="Proteomes" id="UP000316905"/>
    </source>
</evidence>
<organism evidence="1 2">
    <name type="scientific">Pseudomonas duriflava</name>
    <dbReference type="NCBI Taxonomy" id="459528"/>
    <lineage>
        <taxon>Bacteria</taxon>
        <taxon>Pseudomonadati</taxon>
        <taxon>Pseudomonadota</taxon>
        <taxon>Gammaproteobacteria</taxon>
        <taxon>Pseudomonadales</taxon>
        <taxon>Pseudomonadaceae</taxon>
        <taxon>Pseudomonas</taxon>
    </lineage>
</organism>
<evidence type="ECO:0000313" key="1">
    <source>
        <dbReference type="EMBL" id="TWI53714.1"/>
    </source>
</evidence>
<name>A0A562QAH9_9PSED</name>
<dbReference type="EMBL" id="VLKY01000007">
    <property type="protein sequence ID" value="TWI53714.1"/>
    <property type="molecule type" value="Genomic_DNA"/>
</dbReference>
<dbReference type="AlphaFoldDB" id="A0A562QAH9"/>
<comment type="caution">
    <text evidence="1">The sequence shown here is derived from an EMBL/GenBank/DDBJ whole genome shotgun (WGS) entry which is preliminary data.</text>
</comment>
<reference evidence="1 2" key="1">
    <citation type="journal article" date="2015" name="Stand. Genomic Sci.">
        <title>Genomic Encyclopedia of Bacterial and Archaeal Type Strains, Phase III: the genomes of soil and plant-associated and newly described type strains.</title>
        <authorList>
            <person name="Whitman W.B."/>
            <person name="Woyke T."/>
            <person name="Klenk H.P."/>
            <person name="Zhou Y."/>
            <person name="Lilburn T.G."/>
            <person name="Beck B.J."/>
            <person name="De Vos P."/>
            <person name="Vandamme P."/>
            <person name="Eisen J.A."/>
            <person name="Garrity G."/>
            <person name="Hugenholtz P."/>
            <person name="Kyrpides N.C."/>
        </authorList>
    </citation>
    <scope>NUCLEOTIDE SEQUENCE [LARGE SCALE GENOMIC DNA]</scope>
    <source>
        <strain evidence="1 2">CGMCC 1.6858</strain>
    </source>
</reference>
<keyword evidence="2" id="KW-1185">Reference proteome</keyword>
<sequence length="84" mass="9773">MNQLPRDTLPAPVRCNEEACQPQALLKRSQIQACHDLRLPGYPALYANTRCGTHMATVTAVELVEQQTVFRWQLRKRQWWLGRL</sequence>
<protein>
    <submittedName>
        <fullName evidence="1">Uncharacterized protein</fullName>
    </submittedName>
</protein>
<proteinExistence type="predicted"/>
<gene>
    <name evidence="1" type="ORF">IQ22_02319</name>
</gene>
<dbReference type="Proteomes" id="UP000316905">
    <property type="component" value="Unassembled WGS sequence"/>
</dbReference>